<dbReference type="InterPro" id="IPR051332">
    <property type="entry name" value="Fosfomycin_Res_Enzymes"/>
</dbReference>
<gene>
    <name evidence="3" type="ORF">SAMN06296052_104106</name>
</gene>
<feature type="domain" description="VOC" evidence="2">
    <location>
        <begin position="15"/>
        <end position="136"/>
    </location>
</feature>
<dbReference type="Proteomes" id="UP000198432">
    <property type="component" value="Unassembled WGS sequence"/>
</dbReference>
<dbReference type="RefSeq" id="WP_089318295.1">
    <property type="nucleotide sequence ID" value="NZ_FZOQ01000004.1"/>
</dbReference>
<keyword evidence="4" id="KW-1185">Reference proteome</keyword>
<evidence type="ECO:0000256" key="1">
    <source>
        <dbReference type="ARBA" id="ARBA00022723"/>
    </source>
</evidence>
<evidence type="ECO:0000313" key="3">
    <source>
        <dbReference type="EMBL" id="SNS28511.1"/>
    </source>
</evidence>
<keyword evidence="1" id="KW-0479">Metal-binding</keyword>
<dbReference type="EMBL" id="FZOQ01000004">
    <property type="protein sequence ID" value="SNS28511.1"/>
    <property type="molecule type" value="Genomic_DNA"/>
</dbReference>
<dbReference type="InterPro" id="IPR029068">
    <property type="entry name" value="Glyas_Bleomycin-R_OHBP_Dase"/>
</dbReference>
<protein>
    <submittedName>
        <fullName evidence="3">Glyoxylase I family protein</fullName>
    </submittedName>
</protein>
<proteinExistence type="predicted"/>
<dbReference type="PANTHER" id="PTHR36113">
    <property type="entry name" value="LYASE, PUTATIVE-RELATED-RELATED"/>
    <property type="match status" value="1"/>
</dbReference>
<dbReference type="PANTHER" id="PTHR36113:SF6">
    <property type="entry name" value="FOSFOMYCIN RESISTANCE PROTEIN FOSX"/>
    <property type="match status" value="1"/>
</dbReference>
<evidence type="ECO:0000259" key="2">
    <source>
        <dbReference type="PROSITE" id="PS51819"/>
    </source>
</evidence>
<dbReference type="PROSITE" id="PS51819">
    <property type="entry name" value="VOC"/>
    <property type="match status" value="1"/>
</dbReference>
<sequence length="136" mass="15166">METLEKKGIGIKTAGIHHMALRCSDMGRTKRFYQDVLGFQVVLDTPDLFGVMVGPVFVGFRPAELKETDGKVFNPFQIGLDHVAMACESEEELKRVAAALATAGVENTGVKRDPTLNKNYVAFKDPDRIQWELYMS</sequence>
<dbReference type="OrthoDB" id="192739at2"/>
<accession>A0A239D9H2</accession>
<dbReference type="InterPro" id="IPR037523">
    <property type="entry name" value="VOC_core"/>
</dbReference>
<dbReference type="AlphaFoldDB" id="A0A239D9H2"/>
<dbReference type="Pfam" id="PF00903">
    <property type="entry name" value="Glyoxalase"/>
    <property type="match status" value="1"/>
</dbReference>
<dbReference type="InterPro" id="IPR004360">
    <property type="entry name" value="Glyas_Fos-R_dOase_dom"/>
</dbReference>
<evidence type="ECO:0000313" key="4">
    <source>
        <dbReference type="Proteomes" id="UP000198432"/>
    </source>
</evidence>
<dbReference type="Gene3D" id="3.10.180.10">
    <property type="entry name" value="2,3-Dihydroxybiphenyl 1,2-Dioxygenase, domain 1"/>
    <property type="match status" value="1"/>
</dbReference>
<reference evidence="4" key="1">
    <citation type="submission" date="2017-06" db="EMBL/GenBank/DDBJ databases">
        <authorList>
            <person name="Varghese N."/>
            <person name="Submissions S."/>
        </authorList>
    </citation>
    <scope>NUCLEOTIDE SEQUENCE [LARGE SCALE GENOMIC DNA]</scope>
    <source>
        <strain evidence="4">NKM1</strain>
    </source>
</reference>
<organism evidence="3 4">
    <name type="scientific">Pontibacter ummariensis</name>
    <dbReference type="NCBI Taxonomy" id="1610492"/>
    <lineage>
        <taxon>Bacteria</taxon>
        <taxon>Pseudomonadati</taxon>
        <taxon>Bacteroidota</taxon>
        <taxon>Cytophagia</taxon>
        <taxon>Cytophagales</taxon>
        <taxon>Hymenobacteraceae</taxon>
        <taxon>Pontibacter</taxon>
    </lineage>
</organism>
<dbReference type="GO" id="GO:0046872">
    <property type="term" value="F:metal ion binding"/>
    <property type="evidence" value="ECO:0007669"/>
    <property type="project" value="UniProtKB-KW"/>
</dbReference>
<name>A0A239D9H2_9BACT</name>
<dbReference type="SUPFAM" id="SSF54593">
    <property type="entry name" value="Glyoxalase/Bleomycin resistance protein/Dihydroxybiphenyl dioxygenase"/>
    <property type="match status" value="1"/>
</dbReference>